<evidence type="ECO:0000313" key="1">
    <source>
        <dbReference type="EMBL" id="KAF2429707.1"/>
    </source>
</evidence>
<accession>A0A9P4NQA2</accession>
<dbReference type="AlphaFoldDB" id="A0A9P4NQA2"/>
<protein>
    <submittedName>
        <fullName evidence="1">Uncharacterized protein</fullName>
    </submittedName>
</protein>
<organism evidence="1 2">
    <name type="scientific">Tothia fuscella</name>
    <dbReference type="NCBI Taxonomy" id="1048955"/>
    <lineage>
        <taxon>Eukaryota</taxon>
        <taxon>Fungi</taxon>
        <taxon>Dikarya</taxon>
        <taxon>Ascomycota</taxon>
        <taxon>Pezizomycotina</taxon>
        <taxon>Dothideomycetes</taxon>
        <taxon>Pleosporomycetidae</taxon>
        <taxon>Venturiales</taxon>
        <taxon>Cylindrosympodiaceae</taxon>
        <taxon>Tothia</taxon>
    </lineage>
</organism>
<sequence length="129" mass="14114">MSSVKPSNKRLTKLEKLVSKMKYYFNTIFCMALAVFCLLASLITAAPLTNDLTEIDLTTPMTDSFFRIGASTVTALQPRQLGVAMDLCRGKNYEICDRNGLFGSNICYNIINPDLSSAGFGGSSTQCTF</sequence>
<proteinExistence type="predicted"/>
<comment type="caution">
    <text evidence="1">The sequence shown here is derived from an EMBL/GenBank/DDBJ whole genome shotgun (WGS) entry which is preliminary data.</text>
</comment>
<dbReference type="EMBL" id="MU007044">
    <property type="protein sequence ID" value="KAF2429707.1"/>
    <property type="molecule type" value="Genomic_DNA"/>
</dbReference>
<keyword evidence="2" id="KW-1185">Reference proteome</keyword>
<gene>
    <name evidence="1" type="ORF">EJ08DRAFT_661393</name>
</gene>
<name>A0A9P4NQA2_9PEZI</name>
<evidence type="ECO:0000313" key="2">
    <source>
        <dbReference type="Proteomes" id="UP000800235"/>
    </source>
</evidence>
<dbReference type="Proteomes" id="UP000800235">
    <property type="component" value="Unassembled WGS sequence"/>
</dbReference>
<reference evidence="1" key="1">
    <citation type="journal article" date="2020" name="Stud. Mycol.">
        <title>101 Dothideomycetes genomes: a test case for predicting lifestyles and emergence of pathogens.</title>
        <authorList>
            <person name="Haridas S."/>
            <person name="Albert R."/>
            <person name="Binder M."/>
            <person name="Bloem J."/>
            <person name="Labutti K."/>
            <person name="Salamov A."/>
            <person name="Andreopoulos B."/>
            <person name="Baker S."/>
            <person name="Barry K."/>
            <person name="Bills G."/>
            <person name="Bluhm B."/>
            <person name="Cannon C."/>
            <person name="Castanera R."/>
            <person name="Culley D."/>
            <person name="Daum C."/>
            <person name="Ezra D."/>
            <person name="Gonzalez J."/>
            <person name="Henrissat B."/>
            <person name="Kuo A."/>
            <person name="Liang C."/>
            <person name="Lipzen A."/>
            <person name="Lutzoni F."/>
            <person name="Magnuson J."/>
            <person name="Mondo S."/>
            <person name="Nolan M."/>
            <person name="Ohm R."/>
            <person name="Pangilinan J."/>
            <person name="Park H.-J."/>
            <person name="Ramirez L."/>
            <person name="Alfaro M."/>
            <person name="Sun H."/>
            <person name="Tritt A."/>
            <person name="Yoshinaga Y."/>
            <person name="Zwiers L.-H."/>
            <person name="Turgeon B."/>
            <person name="Goodwin S."/>
            <person name="Spatafora J."/>
            <person name="Crous P."/>
            <person name="Grigoriev I."/>
        </authorList>
    </citation>
    <scope>NUCLEOTIDE SEQUENCE</scope>
    <source>
        <strain evidence="1">CBS 130266</strain>
    </source>
</reference>